<sequence>MAEVNTVYTPLTIPITQELMAVEGRGLLSRPRSYKDGPQHPKSDKFCQFHNDYGHTIEECRHLKNEIERLIQNSYLQEYIYWDKAKGTGPYQTHEADRDRTGKNPNLKSPVNEMPRSSTIGKAEASDPPRKGVIKMIVGGPAGGDS</sequence>
<comment type="caution">
    <text evidence="2">The sequence shown here is derived from an EMBL/GenBank/DDBJ whole genome shotgun (WGS) entry which is preliminary data.</text>
</comment>
<protein>
    <recommendedName>
        <fullName evidence="3">Retrotransposon gag domain-containing protein</fullName>
    </recommendedName>
</protein>
<evidence type="ECO:0000313" key="2">
    <source>
        <dbReference type="EMBL" id="KAL0412068.1"/>
    </source>
</evidence>
<dbReference type="EMBL" id="JACGWN010000013">
    <property type="protein sequence ID" value="KAL0412068.1"/>
    <property type="molecule type" value="Genomic_DNA"/>
</dbReference>
<accession>A0AAW2U683</accession>
<gene>
    <name evidence="2" type="ORF">Slati_3796500</name>
</gene>
<evidence type="ECO:0000256" key="1">
    <source>
        <dbReference type="SAM" id="MobiDB-lite"/>
    </source>
</evidence>
<dbReference type="AlphaFoldDB" id="A0AAW2U683"/>
<reference evidence="2" key="2">
    <citation type="journal article" date="2024" name="Plant">
        <title>Genomic evolution and insights into agronomic trait innovations of Sesamum species.</title>
        <authorList>
            <person name="Miao H."/>
            <person name="Wang L."/>
            <person name="Qu L."/>
            <person name="Liu H."/>
            <person name="Sun Y."/>
            <person name="Le M."/>
            <person name="Wang Q."/>
            <person name="Wei S."/>
            <person name="Zheng Y."/>
            <person name="Lin W."/>
            <person name="Duan Y."/>
            <person name="Cao H."/>
            <person name="Xiong S."/>
            <person name="Wang X."/>
            <person name="Wei L."/>
            <person name="Li C."/>
            <person name="Ma Q."/>
            <person name="Ju M."/>
            <person name="Zhao R."/>
            <person name="Li G."/>
            <person name="Mu C."/>
            <person name="Tian Q."/>
            <person name="Mei H."/>
            <person name="Zhang T."/>
            <person name="Gao T."/>
            <person name="Zhang H."/>
        </authorList>
    </citation>
    <scope>NUCLEOTIDE SEQUENCE</scope>
    <source>
        <strain evidence="2">KEN1</strain>
    </source>
</reference>
<feature type="compositionally biased region" description="Polar residues" evidence="1">
    <location>
        <begin position="103"/>
        <end position="120"/>
    </location>
</feature>
<feature type="region of interest" description="Disordered" evidence="1">
    <location>
        <begin position="87"/>
        <end position="146"/>
    </location>
</feature>
<reference evidence="2" key="1">
    <citation type="submission" date="2020-06" db="EMBL/GenBank/DDBJ databases">
        <authorList>
            <person name="Li T."/>
            <person name="Hu X."/>
            <person name="Zhang T."/>
            <person name="Song X."/>
            <person name="Zhang H."/>
            <person name="Dai N."/>
            <person name="Sheng W."/>
            <person name="Hou X."/>
            <person name="Wei L."/>
        </authorList>
    </citation>
    <scope>NUCLEOTIDE SEQUENCE</scope>
    <source>
        <strain evidence="2">KEN1</strain>
        <tissue evidence="2">Leaf</tissue>
    </source>
</reference>
<organism evidence="2">
    <name type="scientific">Sesamum latifolium</name>
    <dbReference type="NCBI Taxonomy" id="2727402"/>
    <lineage>
        <taxon>Eukaryota</taxon>
        <taxon>Viridiplantae</taxon>
        <taxon>Streptophyta</taxon>
        <taxon>Embryophyta</taxon>
        <taxon>Tracheophyta</taxon>
        <taxon>Spermatophyta</taxon>
        <taxon>Magnoliopsida</taxon>
        <taxon>eudicotyledons</taxon>
        <taxon>Gunneridae</taxon>
        <taxon>Pentapetalae</taxon>
        <taxon>asterids</taxon>
        <taxon>lamiids</taxon>
        <taxon>Lamiales</taxon>
        <taxon>Pedaliaceae</taxon>
        <taxon>Sesamum</taxon>
    </lineage>
</organism>
<proteinExistence type="predicted"/>
<name>A0AAW2U683_9LAMI</name>
<evidence type="ECO:0008006" key="3">
    <source>
        <dbReference type="Google" id="ProtNLM"/>
    </source>
</evidence>